<evidence type="ECO:0000256" key="1">
    <source>
        <dbReference type="SAM" id="MobiDB-lite"/>
    </source>
</evidence>
<dbReference type="AlphaFoldDB" id="A0A7S3N931"/>
<protein>
    <submittedName>
        <fullName evidence="2">Uncharacterized protein</fullName>
    </submittedName>
</protein>
<feature type="region of interest" description="Disordered" evidence="1">
    <location>
        <begin position="65"/>
        <end position="104"/>
    </location>
</feature>
<proteinExistence type="predicted"/>
<accession>A0A7S3N931</accession>
<gene>
    <name evidence="2" type="ORF">EHAR0213_LOCUS6986</name>
</gene>
<feature type="compositionally biased region" description="Basic and acidic residues" evidence="1">
    <location>
        <begin position="65"/>
        <end position="78"/>
    </location>
</feature>
<reference evidence="2" key="1">
    <citation type="submission" date="2021-01" db="EMBL/GenBank/DDBJ databases">
        <authorList>
            <person name="Corre E."/>
            <person name="Pelletier E."/>
            <person name="Niang G."/>
            <person name="Scheremetjew M."/>
            <person name="Finn R."/>
            <person name="Kale V."/>
            <person name="Holt S."/>
            <person name="Cochrane G."/>
            <person name="Meng A."/>
            <person name="Brown T."/>
            <person name="Cohen L."/>
        </authorList>
    </citation>
    <scope>NUCLEOTIDE SEQUENCE</scope>
    <source>
        <strain evidence="2">FSP1.4</strain>
    </source>
</reference>
<dbReference type="EMBL" id="HBII01016491">
    <property type="protein sequence ID" value="CAE0348075.1"/>
    <property type="molecule type" value="Transcribed_RNA"/>
</dbReference>
<organism evidence="2">
    <name type="scientific">Euplotes harpa</name>
    <dbReference type="NCBI Taxonomy" id="151035"/>
    <lineage>
        <taxon>Eukaryota</taxon>
        <taxon>Sar</taxon>
        <taxon>Alveolata</taxon>
        <taxon>Ciliophora</taxon>
        <taxon>Intramacronucleata</taxon>
        <taxon>Spirotrichea</taxon>
        <taxon>Hypotrichia</taxon>
        <taxon>Euplotida</taxon>
        <taxon>Euplotidae</taxon>
        <taxon>Euplotes</taxon>
    </lineage>
</organism>
<evidence type="ECO:0000313" key="2">
    <source>
        <dbReference type="EMBL" id="CAE0348075.1"/>
    </source>
</evidence>
<sequence length="168" mass="19189">MMDNMHENSIFKSRDIKDSSDFITPFKTESKKSSVCEKPSSKFLGLHHNSISSIKKNAISMNKSFDKRISKSRVEHTKNRSQSQDKNSPLPFISPSTKPDHSVLSPSIHNEEVVAMLNNILTDESVHENDESRLVAKIGMNSWFKNTNPADFAKTQRTYVRQIDTYLK</sequence>
<name>A0A7S3N931_9SPIT</name>